<dbReference type="STRING" id="42253.NITMOv2_4751"/>
<reference evidence="1 2" key="1">
    <citation type="journal article" date="2015" name="Proc. Natl. Acad. Sci. U.S.A.">
        <title>Expanded metabolic versatility of ubiquitous nitrite-oxidizing bacteria from the genus Nitrospira.</title>
        <authorList>
            <person name="Koch H."/>
            <person name="Lucker S."/>
            <person name="Albertsen M."/>
            <person name="Kitzinger K."/>
            <person name="Herbold C."/>
            <person name="Spieck E."/>
            <person name="Nielsen P.H."/>
            <person name="Wagner M."/>
            <person name="Daims H."/>
        </authorList>
    </citation>
    <scope>NUCLEOTIDE SEQUENCE [LARGE SCALE GENOMIC DNA]</scope>
    <source>
        <strain evidence="1 2">NSP M-1</strain>
    </source>
</reference>
<gene>
    <name evidence="1" type="ORF">NITMOv2_4751</name>
</gene>
<dbReference type="PROSITE" id="PS51257">
    <property type="entry name" value="PROKAR_LIPOPROTEIN"/>
    <property type="match status" value="1"/>
</dbReference>
<dbReference type="PATRIC" id="fig|42253.5.peg.4684"/>
<dbReference type="AlphaFoldDB" id="A0A0K2GJJ4"/>
<evidence type="ECO:0000313" key="2">
    <source>
        <dbReference type="Proteomes" id="UP000069205"/>
    </source>
</evidence>
<proteinExistence type="predicted"/>
<dbReference type="EMBL" id="CP011801">
    <property type="protein sequence ID" value="ALA61120.1"/>
    <property type="molecule type" value="Genomic_DNA"/>
</dbReference>
<organism evidence="1 2">
    <name type="scientific">Nitrospira moscoviensis</name>
    <dbReference type="NCBI Taxonomy" id="42253"/>
    <lineage>
        <taxon>Bacteria</taxon>
        <taxon>Pseudomonadati</taxon>
        <taxon>Nitrospirota</taxon>
        <taxon>Nitrospiria</taxon>
        <taxon>Nitrospirales</taxon>
        <taxon>Nitrospiraceae</taxon>
        <taxon>Nitrospira</taxon>
    </lineage>
</organism>
<keyword evidence="2" id="KW-1185">Reference proteome</keyword>
<accession>A0A0K2GJJ4</accession>
<dbReference type="Proteomes" id="UP000069205">
    <property type="component" value="Chromosome"/>
</dbReference>
<name>A0A0K2GJJ4_NITMO</name>
<evidence type="ECO:0000313" key="1">
    <source>
        <dbReference type="EMBL" id="ALA61120.1"/>
    </source>
</evidence>
<protein>
    <submittedName>
        <fullName evidence="1">Uncharacterized protein</fullName>
    </submittedName>
</protein>
<sequence length="195" mass="21654">MKGQRRMKTTITRYVSNRMLQVAAIIATAVACSGCLLLNDVTPVSINTFEKLTPKHGRALVIYGIGIEGRWSFPGLTVALDEYDARNQSITGSCWRFNRMEASITAIVGTRQYFMFDVQPGHYVYSGFNSAQARKTWAFEVPAGRAVYLGDFVYAEDGTVDLRRDLASARSYLKEETLLANVSPVPPPKLFLCAP</sequence>
<dbReference type="KEGG" id="nmv:NITMOv2_4751"/>